<reference evidence="2 3" key="1">
    <citation type="submission" date="2013-11" db="EMBL/GenBank/DDBJ databases">
        <title>The Damaraland mole rat (Fukomys damarensis) genome and evolution of African mole rats.</title>
        <authorList>
            <person name="Gladyshev V.N."/>
            <person name="Fang X."/>
        </authorList>
    </citation>
    <scope>NUCLEOTIDE SEQUENCE [LARGE SCALE GENOMIC DNA]</scope>
    <source>
        <tissue evidence="2">Liver</tissue>
    </source>
</reference>
<accession>A0A091D699</accession>
<evidence type="ECO:0000313" key="3">
    <source>
        <dbReference type="Proteomes" id="UP000028990"/>
    </source>
</evidence>
<feature type="region of interest" description="Disordered" evidence="1">
    <location>
        <begin position="1"/>
        <end position="20"/>
    </location>
</feature>
<dbReference type="EMBL" id="KN123144">
    <property type="protein sequence ID" value="KFO26597.1"/>
    <property type="molecule type" value="Genomic_DNA"/>
</dbReference>
<feature type="region of interest" description="Disordered" evidence="1">
    <location>
        <begin position="123"/>
        <end position="158"/>
    </location>
</feature>
<protein>
    <submittedName>
        <fullName evidence="2">Uncharacterized protein</fullName>
    </submittedName>
</protein>
<name>A0A091D699_FUKDA</name>
<dbReference type="Proteomes" id="UP000028990">
    <property type="component" value="Unassembled WGS sequence"/>
</dbReference>
<sequence length="158" mass="16203">MEELAAPSADCSSDTTAGLELPVEGPAHAVEGHCQPAGQLQMGCRSVGKGTSGTGMNGPRFKRTQKYSTVLGVGGPPATLGHLSTPMATSMLADPGWAAEEEPTEQPWRKGPLLPGAQLPAPVLRGRSPAGSGHPAAGKRRSRAVITSLPAWHPPAQC</sequence>
<dbReference type="AlphaFoldDB" id="A0A091D699"/>
<organism evidence="2 3">
    <name type="scientific">Fukomys damarensis</name>
    <name type="common">Damaraland mole rat</name>
    <name type="synonym">Cryptomys damarensis</name>
    <dbReference type="NCBI Taxonomy" id="885580"/>
    <lineage>
        <taxon>Eukaryota</taxon>
        <taxon>Metazoa</taxon>
        <taxon>Chordata</taxon>
        <taxon>Craniata</taxon>
        <taxon>Vertebrata</taxon>
        <taxon>Euteleostomi</taxon>
        <taxon>Mammalia</taxon>
        <taxon>Eutheria</taxon>
        <taxon>Euarchontoglires</taxon>
        <taxon>Glires</taxon>
        <taxon>Rodentia</taxon>
        <taxon>Hystricomorpha</taxon>
        <taxon>Bathyergidae</taxon>
        <taxon>Fukomys</taxon>
    </lineage>
</organism>
<evidence type="ECO:0000313" key="2">
    <source>
        <dbReference type="EMBL" id="KFO26597.1"/>
    </source>
</evidence>
<gene>
    <name evidence="2" type="ORF">H920_11996</name>
</gene>
<evidence type="ECO:0000256" key="1">
    <source>
        <dbReference type="SAM" id="MobiDB-lite"/>
    </source>
</evidence>
<proteinExistence type="predicted"/>
<keyword evidence="3" id="KW-1185">Reference proteome</keyword>